<organism evidence="8 9">
    <name type="scientific">Pedobacter segetis</name>
    <dbReference type="NCBI Taxonomy" id="2793069"/>
    <lineage>
        <taxon>Bacteria</taxon>
        <taxon>Pseudomonadati</taxon>
        <taxon>Bacteroidota</taxon>
        <taxon>Sphingobacteriia</taxon>
        <taxon>Sphingobacteriales</taxon>
        <taxon>Sphingobacteriaceae</taxon>
        <taxon>Pedobacter</taxon>
    </lineage>
</organism>
<dbReference type="Pfam" id="PF03567">
    <property type="entry name" value="Sulfotransfer_2"/>
    <property type="match status" value="1"/>
</dbReference>
<comment type="catalytic activity">
    <reaction evidence="1 6">
        <text>adenosine 5'-phosphosulfate + ATP = 3'-phosphoadenylyl sulfate + ADP + H(+)</text>
        <dbReference type="Rhea" id="RHEA:24152"/>
        <dbReference type="ChEBI" id="CHEBI:15378"/>
        <dbReference type="ChEBI" id="CHEBI:30616"/>
        <dbReference type="ChEBI" id="CHEBI:58243"/>
        <dbReference type="ChEBI" id="CHEBI:58339"/>
        <dbReference type="ChEBI" id="CHEBI:456216"/>
        <dbReference type="EC" id="2.7.1.25"/>
    </reaction>
</comment>
<evidence type="ECO:0000256" key="1">
    <source>
        <dbReference type="ARBA" id="ARBA00001823"/>
    </source>
</evidence>
<sequence>MVKVKAIWFFGLSASGKSTVSKKLFEDFTKNNIKCALLDADEIRNGLNKDLGFSIEGRQENIRRIAELCKLLISNNIIPIVSAITPLHIHRDLAIQIIGKDNLVFIYTKCPLIICQARDPKGLYKKAKAGEIKNFTGISDVFEEPNETIQFVETQSKAIEETFRDVQAILKKEFTKSNSNYSIAPYIKHQCLFVHIPKSGGISINRSLFCNLGTGHTPIWQFQKQLGEQAFNNFFKFTFVRNPWDRLVSAFLFLKKGGLNEADKLWSENNLKDYHDFESFVKNWVNEKNIFSYVHFIPQHYFLCVNGSKPLVDFIGKYENIEIDFKYVADKLNIKAPLQKLNVNETKNHYSNYYNEETISIVKDVYKRDIELFDYSFDYS</sequence>
<dbReference type="InterPro" id="IPR027417">
    <property type="entry name" value="P-loop_NTPase"/>
</dbReference>
<evidence type="ECO:0000256" key="5">
    <source>
        <dbReference type="ARBA" id="ARBA00022840"/>
    </source>
</evidence>
<dbReference type="NCBIfam" id="NF003013">
    <property type="entry name" value="PRK03846.1"/>
    <property type="match status" value="1"/>
</dbReference>
<keyword evidence="4 6" id="KW-0547">Nucleotide-binding</keyword>
<evidence type="ECO:0000256" key="4">
    <source>
        <dbReference type="ARBA" id="ARBA00022741"/>
    </source>
</evidence>
<comment type="similarity">
    <text evidence="6">Belongs to the APS kinase family.</text>
</comment>
<dbReference type="Proteomes" id="UP000660024">
    <property type="component" value="Unassembled WGS sequence"/>
</dbReference>
<comment type="function">
    <text evidence="6">Catalyzes the synthesis of activated sulfate.</text>
</comment>
<keyword evidence="5 6" id="KW-0067">ATP-binding</keyword>
<dbReference type="RefSeq" id="WP_200585296.1">
    <property type="nucleotide sequence ID" value="NZ_JAEHFY010000007.1"/>
</dbReference>
<dbReference type="GO" id="GO:0004020">
    <property type="term" value="F:adenylylsulfate kinase activity"/>
    <property type="evidence" value="ECO:0007669"/>
    <property type="project" value="UniProtKB-EC"/>
</dbReference>
<dbReference type="Pfam" id="PF01583">
    <property type="entry name" value="APS_kinase"/>
    <property type="match status" value="1"/>
</dbReference>
<gene>
    <name evidence="8" type="primary">cysC</name>
    <name evidence="8" type="ORF">I5M32_06020</name>
</gene>
<accession>A0ABS1BI22</accession>
<evidence type="ECO:0000259" key="7">
    <source>
        <dbReference type="Pfam" id="PF01583"/>
    </source>
</evidence>
<comment type="caution">
    <text evidence="8">The sequence shown here is derived from an EMBL/GenBank/DDBJ whole genome shotgun (WGS) entry which is preliminary data.</text>
</comment>
<feature type="domain" description="APS kinase" evidence="7">
    <location>
        <begin position="6"/>
        <end position="147"/>
    </location>
</feature>
<comment type="pathway">
    <text evidence="6">Sulfur metabolism; hydrogen sulfide biosynthesis; sulfite from sulfate: step 2/3.</text>
</comment>
<keyword evidence="6 8" id="KW-0418">Kinase</keyword>
<proteinExistence type="inferred from homology"/>
<dbReference type="Gene3D" id="3.40.50.300">
    <property type="entry name" value="P-loop containing nucleotide triphosphate hydrolases"/>
    <property type="match status" value="2"/>
</dbReference>
<evidence type="ECO:0000313" key="9">
    <source>
        <dbReference type="Proteomes" id="UP000660024"/>
    </source>
</evidence>
<evidence type="ECO:0000313" key="8">
    <source>
        <dbReference type="EMBL" id="MBK0382514.1"/>
    </source>
</evidence>
<dbReference type="PANTHER" id="PTHR42700">
    <property type="entry name" value="SULFATE ADENYLYLTRANSFERASE"/>
    <property type="match status" value="1"/>
</dbReference>
<evidence type="ECO:0000256" key="6">
    <source>
        <dbReference type="RuleBase" id="RU004347"/>
    </source>
</evidence>
<dbReference type="EMBL" id="JAEHFY010000007">
    <property type="protein sequence ID" value="MBK0382514.1"/>
    <property type="molecule type" value="Genomic_DNA"/>
</dbReference>
<reference evidence="8 9" key="1">
    <citation type="submission" date="2020-12" db="EMBL/GenBank/DDBJ databases">
        <title>Bacterial novel species Pedobacter sp. SD-b isolated from soil.</title>
        <authorList>
            <person name="Jung H.-Y."/>
        </authorList>
    </citation>
    <scope>NUCLEOTIDE SEQUENCE [LARGE SCALE GENOMIC DNA]</scope>
    <source>
        <strain evidence="8 9">SD-b</strain>
    </source>
</reference>
<dbReference type="InterPro" id="IPR005331">
    <property type="entry name" value="Sulfotransferase"/>
</dbReference>
<dbReference type="InterPro" id="IPR002891">
    <property type="entry name" value="APS"/>
</dbReference>
<evidence type="ECO:0000256" key="3">
    <source>
        <dbReference type="ARBA" id="ARBA00022679"/>
    </source>
</evidence>
<dbReference type="NCBIfam" id="TIGR00455">
    <property type="entry name" value="apsK"/>
    <property type="match status" value="1"/>
</dbReference>
<name>A0ABS1BI22_9SPHI</name>
<evidence type="ECO:0000256" key="2">
    <source>
        <dbReference type="ARBA" id="ARBA00012121"/>
    </source>
</evidence>
<dbReference type="PANTHER" id="PTHR42700:SF1">
    <property type="entry name" value="SULFATE ADENYLYLTRANSFERASE"/>
    <property type="match status" value="1"/>
</dbReference>
<dbReference type="SUPFAM" id="SSF52540">
    <property type="entry name" value="P-loop containing nucleoside triphosphate hydrolases"/>
    <property type="match status" value="2"/>
</dbReference>
<dbReference type="InterPro" id="IPR059117">
    <property type="entry name" value="APS_kinase_dom"/>
</dbReference>
<keyword evidence="9" id="KW-1185">Reference proteome</keyword>
<keyword evidence="3 6" id="KW-0808">Transferase</keyword>
<protein>
    <recommendedName>
        <fullName evidence="2 6">Adenylyl-sulfate kinase</fullName>
        <ecNumber evidence="2 6">2.7.1.25</ecNumber>
    </recommendedName>
</protein>
<dbReference type="EC" id="2.7.1.25" evidence="2 6"/>
<dbReference type="CDD" id="cd02027">
    <property type="entry name" value="APSK"/>
    <property type="match status" value="1"/>
</dbReference>
<dbReference type="InterPro" id="IPR050512">
    <property type="entry name" value="Sulf_AdTrans/APS_kinase"/>
</dbReference>